<dbReference type="OrthoDB" id="10603965at2759"/>
<feature type="compositionally biased region" description="Low complexity" evidence="1">
    <location>
        <begin position="62"/>
        <end position="82"/>
    </location>
</feature>
<gene>
    <name evidence="2" type="ORF">Vretifemale_13220</name>
</gene>
<dbReference type="InterPro" id="IPR016024">
    <property type="entry name" value="ARM-type_fold"/>
</dbReference>
<dbReference type="SUPFAM" id="SSF48371">
    <property type="entry name" value="ARM repeat"/>
    <property type="match status" value="1"/>
</dbReference>
<proteinExistence type="predicted"/>
<evidence type="ECO:0000313" key="3">
    <source>
        <dbReference type="Proteomes" id="UP000747110"/>
    </source>
</evidence>
<keyword evidence="3" id="KW-1185">Reference proteome</keyword>
<name>A0A8J4CMI8_9CHLO</name>
<dbReference type="AlphaFoldDB" id="A0A8J4CMI8"/>
<evidence type="ECO:0000256" key="1">
    <source>
        <dbReference type="SAM" id="MobiDB-lite"/>
    </source>
</evidence>
<sequence length="525" mass="54960">MAAPPAHSAHAGNGFEVLAALAEALRAIPKTSERAAIAIIDTGVLPVLVDVVRTFTCTLEHPSQQQQLPSQHAPQSPSSQAPRLLPTTQKVTPKSVNAKIPDGGGGVCSCSCCFCRAMHAADDNSPDNRITIYSGIRGGSSSGDCSSDILASTRVCGHTSDRRHPSGGSARNALNVLEHLLVIPLLPPRLQSAAATAIPSDEDSHVRLTIKNIPAFDAAYAKTSTLHMVARGAAQAMEAGAMEALLPLLSIPPTEDDSVSWRALRMLLVLERFSTKEKAARTMEMPSGGIIDGMSDSTGAAKGSAAALSRLGALFAASPKLIPGLLQYVHALLAAPSALTEDSSETLLALLAELLSHGSLQVEQIRKHAPALAEAAIGILTGTNPGPSWSALLPCALERNLQRTHGSVRFSAPLEVAAALLVKELLGWALALEEKDDGDAEGEEDKGGDGEGGGGWRKWLHVTLLAAVLVQRWLDRPGAFKALGEAGVSCLTLGLQLARPSELWAGKLGRSRCCCYCCCYCCVLS</sequence>
<protein>
    <submittedName>
        <fullName evidence="2">Uncharacterized protein</fullName>
    </submittedName>
</protein>
<reference evidence="2" key="1">
    <citation type="journal article" date="2021" name="Proc. Natl. Acad. Sci. U.S.A.">
        <title>Three genomes in the algal genus Volvox reveal the fate of a haploid sex-determining region after a transition to homothallism.</title>
        <authorList>
            <person name="Yamamoto K."/>
            <person name="Hamaji T."/>
            <person name="Kawai-Toyooka H."/>
            <person name="Matsuzaki R."/>
            <person name="Takahashi F."/>
            <person name="Nishimura Y."/>
            <person name="Kawachi M."/>
            <person name="Noguchi H."/>
            <person name="Minakuchi Y."/>
            <person name="Umen J.G."/>
            <person name="Toyoda A."/>
            <person name="Nozaki H."/>
        </authorList>
    </citation>
    <scope>NUCLEOTIDE SEQUENCE</scope>
    <source>
        <strain evidence="2">NIES-3786</strain>
    </source>
</reference>
<comment type="caution">
    <text evidence="2">The sequence shown here is derived from an EMBL/GenBank/DDBJ whole genome shotgun (WGS) entry which is preliminary data.</text>
</comment>
<dbReference type="EMBL" id="BNCP01000030">
    <property type="protein sequence ID" value="GIL84776.1"/>
    <property type="molecule type" value="Genomic_DNA"/>
</dbReference>
<feature type="region of interest" description="Disordered" evidence="1">
    <location>
        <begin position="62"/>
        <end position="97"/>
    </location>
</feature>
<dbReference type="Proteomes" id="UP000747110">
    <property type="component" value="Unassembled WGS sequence"/>
</dbReference>
<evidence type="ECO:0000313" key="2">
    <source>
        <dbReference type="EMBL" id="GIL84776.1"/>
    </source>
</evidence>
<accession>A0A8J4CMI8</accession>
<feature type="compositionally biased region" description="Polar residues" evidence="1">
    <location>
        <begin position="86"/>
        <end position="95"/>
    </location>
</feature>
<organism evidence="2 3">
    <name type="scientific">Volvox reticuliferus</name>
    <dbReference type="NCBI Taxonomy" id="1737510"/>
    <lineage>
        <taxon>Eukaryota</taxon>
        <taxon>Viridiplantae</taxon>
        <taxon>Chlorophyta</taxon>
        <taxon>core chlorophytes</taxon>
        <taxon>Chlorophyceae</taxon>
        <taxon>CS clade</taxon>
        <taxon>Chlamydomonadales</taxon>
        <taxon>Volvocaceae</taxon>
        <taxon>Volvox</taxon>
    </lineage>
</organism>